<organism evidence="2 3">
    <name type="scientific">Candidatus Magasanikbacteria bacterium CG11_big_fil_rev_8_21_14_0_20_43_7</name>
    <dbReference type="NCBI Taxonomy" id="1974654"/>
    <lineage>
        <taxon>Bacteria</taxon>
        <taxon>Candidatus Magasanikiibacteriota</taxon>
    </lineage>
</organism>
<name>A0A2H0N5C1_9BACT</name>
<comment type="caution">
    <text evidence="2">The sequence shown here is derived from an EMBL/GenBank/DDBJ whole genome shotgun (WGS) entry which is preliminary data.</text>
</comment>
<feature type="transmembrane region" description="Helical" evidence="1">
    <location>
        <begin position="166"/>
        <end position="187"/>
    </location>
</feature>
<keyword evidence="1" id="KW-0472">Membrane</keyword>
<evidence type="ECO:0000256" key="1">
    <source>
        <dbReference type="SAM" id="Phobius"/>
    </source>
</evidence>
<keyword evidence="1" id="KW-0812">Transmembrane</keyword>
<evidence type="ECO:0000313" key="3">
    <source>
        <dbReference type="Proteomes" id="UP000229782"/>
    </source>
</evidence>
<accession>A0A2H0N5C1</accession>
<feature type="transmembrane region" description="Helical" evidence="1">
    <location>
        <begin position="41"/>
        <end position="58"/>
    </location>
</feature>
<keyword evidence="1" id="KW-1133">Transmembrane helix</keyword>
<feature type="transmembrane region" description="Helical" evidence="1">
    <location>
        <begin position="12"/>
        <end position="35"/>
    </location>
</feature>
<dbReference type="AlphaFoldDB" id="A0A2H0N5C1"/>
<evidence type="ECO:0000313" key="2">
    <source>
        <dbReference type="EMBL" id="PIR03296.1"/>
    </source>
</evidence>
<feature type="transmembrane region" description="Helical" evidence="1">
    <location>
        <begin position="95"/>
        <end position="116"/>
    </location>
</feature>
<sequence length="246" mass="28709">MCLIDIRFSRSIMTLLQLKIIAVLAMVIDHVGLLFFPSLFWLRWIGRLAFPLFAWTIANGYHYTHSTSRYALRLLAFAIFSQVPFLFFYHEINGAYPYLLNIFFTLAYGLGVIMLYEKTYHASRFGWIFTALAIVGAGILPLEYGLYGVISIFLFHLKFGNKRDMYIVQILWIVFALYIKSVGDGLFFGLVTHVLYAVNMTQLFSLIALPLIYMYTNTPGYTKYKWWFYGFYPVHLMFFVSIARLL</sequence>
<feature type="transmembrane region" description="Helical" evidence="1">
    <location>
        <begin position="70"/>
        <end position="89"/>
    </location>
</feature>
<feature type="transmembrane region" description="Helical" evidence="1">
    <location>
        <begin position="226"/>
        <end position="245"/>
    </location>
</feature>
<feature type="transmembrane region" description="Helical" evidence="1">
    <location>
        <begin position="128"/>
        <end position="154"/>
    </location>
</feature>
<dbReference type="Proteomes" id="UP000229782">
    <property type="component" value="Unassembled WGS sequence"/>
</dbReference>
<evidence type="ECO:0008006" key="4">
    <source>
        <dbReference type="Google" id="ProtNLM"/>
    </source>
</evidence>
<feature type="transmembrane region" description="Helical" evidence="1">
    <location>
        <begin position="194"/>
        <end position="214"/>
    </location>
</feature>
<dbReference type="EMBL" id="PCWM01000020">
    <property type="protein sequence ID" value="PIR03296.1"/>
    <property type="molecule type" value="Genomic_DNA"/>
</dbReference>
<protein>
    <recommendedName>
        <fullName evidence="4">Conjugal transfer protein TraX</fullName>
    </recommendedName>
</protein>
<reference evidence="2 3" key="1">
    <citation type="submission" date="2017-09" db="EMBL/GenBank/DDBJ databases">
        <title>Depth-based differentiation of microbial function through sediment-hosted aquifers and enrichment of novel symbionts in the deep terrestrial subsurface.</title>
        <authorList>
            <person name="Probst A.J."/>
            <person name="Ladd B."/>
            <person name="Jarett J.K."/>
            <person name="Geller-Mcgrath D.E."/>
            <person name="Sieber C.M."/>
            <person name="Emerson J.B."/>
            <person name="Anantharaman K."/>
            <person name="Thomas B.C."/>
            <person name="Malmstrom R."/>
            <person name="Stieglmeier M."/>
            <person name="Klingl A."/>
            <person name="Woyke T."/>
            <person name="Ryan C.M."/>
            <person name="Banfield J.F."/>
        </authorList>
    </citation>
    <scope>NUCLEOTIDE SEQUENCE [LARGE SCALE GENOMIC DNA]</scope>
    <source>
        <strain evidence="2">CG11_big_fil_rev_8_21_14_0_20_43_7</strain>
    </source>
</reference>
<gene>
    <name evidence="2" type="ORF">COV60_01100</name>
</gene>
<proteinExistence type="predicted"/>
<dbReference type="Pfam" id="PF05857">
    <property type="entry name" value="TraX"/>
    <property type="match status" value="1"/>
</dbReference>
<dbReference type="InterPro" id="IPR008875">
    <property type="entry name" value="TraX"/>
</dbReference>